<evidence type="ECO:0000256" key="3">
    <source>
        <dbReference type="ARBA" id="ARBA00022692"/>
    </source>
</evidence>
<dbReference type="EMBL" id="JAAGPU010000005">
    <property type="protein sequence ID" value="NEU04173.1"/>
    <property type="molecule type" value="Genomic_DNA"/>
</dbReference>
<feature type="transmembrane region" description="Helical" evidence="6">
    <location>
        <begin position="97"/>
        <end position="116"/>
    </location>
</feature>
<keyword evidence="2" id="KW-0813">Transport</keyword>
<dbReference type="GO" id="GO:0016020">
    <property type="term" value="C:membrane"/>
    <property type="evidence" value="ECO:0007669"/>
    <property type="project" value="UniProtKB-SubCell"/>
</dbReference>
<dbReference type="NCBIfam" id="TIGR00733">
    <property type="entry name" value="OPT family oligopeptide transporter"/>
    <property type="match status" value="1"/>
</dbReference>
<proteinExistence type="predicted"/>
<feature type="transmembrane region" description="Helical" evidence="6">
    <location>
        <begin position="337"/>
        <end position="354"/>
    </location>
</feature>
<sequence length="649" mass="68148">MTTNKKLSHNAYGGIKGEDYMPFVPTDVAMPEATTISIIIGIIFACIFAAANVYLGLQVGMTIAAGIPASILGAGILKKIFRRNNILEANMIQSVAAMGESIAGGIIYTLPAIIIWGMTLNLYTIFVCTALGGLLGLIFVIPFRKYLIVEQHGELIFPEGMAAAEVLVTGMEGGSGLKTVTTGIGVGALFKFFSSAFKIWQESPEWVITPLQGTLIGVNAMASLVGVGFIVGLEVALYMFGGALIAWLGLIPLIKYVGADLMTPLFPSASLISEMGAWDIWSQYIRYIGAGAVAAGGFISLGKSLPTIIKSFKTALQGLGGNSETTIVKRTDVDTPLTWVLGAAILVFILGWFLPGLKLGALGSFLAVLFAFFFAVVSARMAGIIGVSNNPVSGMTIATLLFITGILKLFRYEEQAGMNTAILSGAVVCIAIAVAGGVAQSLKTTYIIGGTPKKVEWGMYLGLFLASFAAGGVLLMLHNSYGIGSKAVPAPQATLMSMVIKGVMTGQLPWTLVVVGAILGIFCALAGLPILPVALGLYLPIHLTTAILTGGIVRTFVTKKFKTNEEQGKLQTERGILLSSGLVAGDALTGILVAIISTITIGGTPLSEKISIGTNFMPSIANSPWTALVAFILLAYWVYAFSIRIEEKA</sequence>
<dbReference type="InterPro" id="IPR004813">
    <property type="entry name" value="OPT"/>
</dbReference>
<comment type="subcellular location">
    <subcellularLocation>
        <location evidence="1">Membrane</location>
        <topology evidence="1">Multi-pass membrane protein</topology>
    </subcellularLocation>
</comment>
<dbReference type="GO" id="GO:0035673">
    <property type="term" value="F:oligopeptide transmembrane transporter activity"/>
    <property type="evidence" value="ECO:0007669"/>
    <property type="project" value="InterPro"/>
</dbReference>
<keyword evidence="4 6" id="KW-1133">Transmembrane helix</keyword>
<gene>
    <name evidence="7" type="ORF">G3M99_04725</name>
</gene>
<comment type="caution">
    <text evidence="7">The sequence shown here is derived from an EMBL/GenBank/DDBJ whole genome shotgun (WGS) entry which is preliminary data.</text>
</comment>
<dbReference type="PANTHER" id="PTHR31645">
    <property type="entry name" value="OLIGOPEPTIDE TRANSPORTER YGL114W-RELATED"/>
    <property type="match status" value="1"/>
</dbReference>
<dbReference type="AlphaFoldDB" id="A0A6M0H250"/>
<dbReference type="RefSeq" id="WP_061994267.1">
    <property type="nucleotide sequence ID" value="NZ_JAAGPU010000005.1"/>
</dbReference>
<dbReference type="InterPro" id="IPR004814">
    <property type="entry name" value="Oligopep_transpt"/>
</dbReference>
<evidence type="ECO:0000313" key="8">
    <source>
        <dbReference type="Proteomes" id="UP000481872"/>
    </source>
</evidence>
<evidence type="ECO:0000256" key="2">
    <source>
        <dbReference type="ARBA" id="ARBA00022448"/>
    </source>
</evidence>
<dbReference type="PANTHER" id="PTHR31645:SF0">
    <property type="entry name" value="OLIGOPEPTIDE TRANSPORTER YGL114W-RELATED"/>
    <property type="match status" value="1"/>
</dbReference>
<reference evidence="7 8" key="1">
    <citation type="submission" date="2020-02" db="EMBL/GenBank/DDBJ databases">
        <title>Genome assembly of a novel Clostridium senegalense strain.</title>
        <authorList>
            <person name="Gupta T.B."/>
            <person name="Jauregui R."/>
            <person name="Maclean P."/>
            <person name="Nawarathana A."/>
            <person name="Brightwell G."/>
        </authorList>
    </citation>
    <scope>NUCLEOTIDE SEQUENCE [LARGE SCALE GENOMIC DNA]</scope>
    <source>
        <strain evidence="7 8">AGRFS4</strain>
    </source>
</reference>
<dbReference type="InterPro" id="IPR045035">
    <property type="entry name" value="YSL-like"/>
</dbReference>
<feature type="transmembrane region" description="Helical" evidence="6">
    <location>
        <begin position="284"/>
        <end position="302"/>
    </location>
</feature>
<dbReference type="Pfam" id="PF03169">
    <property type="entry name" value="OPT"/>
    <property type="match status" value="1"/>
</dbReference>
<feature type="transmembrane region" description="Helical" evidence="6">
    <location>
        <begin position="508"/>
        <end position="531"/>
    </location>
</feature>
<evidence type="ECO:0000256" key="1">
    <source>
        <dbReference type="ARBA" id="ARBA00004141"/>
    </source>
</evidence>
<feature type="transmembrane region" description="Helical" evidence="6">
    <location>
        <begin position="422"/>
        <end position="442"/>
    </location>
</feature>
<feature type="transmembrane region" description="Helical" evidence="6">
    <location>
        <begin position="623"/>
        <end position="643"/>
    </location>
</feature>
<keyword evidence="3 6" id="KW-0812">Transmembrane</keyword>
<feature type="transmembrane region" description="Helical" evidence="6">
    <location>
        <begin position="33"/>
        <end position="51"/>
    </location>
</feature>
<keyword evidence="8" id="KW-1185">Reference proteome</keyword>
<feature type="transmembrane region" description="Helical" evidence="6">
    <location>
        <begin position="366"/>
        <end position="386"/>
    </location>
</feature>
<feature type="transmembrane region" description="Helical" evidence="6">
    <location>
        <begin position="537"/>
        <end position="557"/>
    </location>
</feature>
<accession>A0A6M0H250</accession>
<evidence type="ECO:0000256" key="6">
    <source>
        <dbReference type="SAM" id="Phobius"/>
    </source>
</evidence>
<feature type="transmembrane region" description="Helical" evidence="6">
    <location>
        <begin position="122"/>
        <end position="143"/>
    </location>
</feature>
<feature type="transmembrane region" description="Helical" evidence="6">
    <location>
        <begin position="457"/>
        <end position="477"/>
    </location>
</feature>
<evidence type="ECO:0000313" key="7">
    <source>
        <dbReference type="EMBL" id="NEU04173.1"/>
    </source>
</evidence>
<protein>
    <submittedName>
        <fullName evidence="7">Oligopeptide transporter, OPT family</fullName>
    </submittedName>
</protein>
<feature type="transmembrane region" description="Helical" evidence="6">
    <location>
        <begin position="392"/>
        <end position="410"/>
    </location>
</feature>
<keyword evidence="5 6" id="KW-0472">Membrane</keyword>
<feature type="transmembrane region" description="Helical" evidence="6">
    <location>
        <begin position="577"/>
        <end position="603"/>
    </location>
</feature>
<organism evidence="7 8">
    <name type="scientific">Clostridium senegalense</name>
    <dbReference type="NCBI Taxonomy" id="1465809"/>
    <lineage>
        <taxon>Bacteria</taxon>
        <taxon>Bacillati</taxon>
        <taxon>Bacillota</taxon>
        <taxon>Clostridia</taxon>
        <taxon>Eubacteriales</taxon>
        <taxon>Clostridiaceae</taxon>
        <taxon>Clostridium</taxon>
    </lineage>
</organism>
<name>A0A6M0H250_9CLOT</name>
<dbReference type="Proteomes" id="UP000481872">
    <property type="component" value="Unassembled WGS sequence"/>
</dbReference>
<feature type="transmembrane region" description="Helical" evidence="6">
    <location>
        <begin position="57"/>
        <end position="77"/>
    </location>
</feature>
<evidence type="ECO:0000256" key="5">
    <source>
        <dbReference type="ARBA" id="ARBA00023136"/>
    </source>
</evidence>
<evidence type="ECO:0000256" key="4">
    <source>
        <dbReference type="ARBA" id="ARBA00022989"/>
    </source>
</evidence>